<dbReference type="Gene3D" id="3.40.50.10490">
    <property type="entry name" value="Glucose-6-phosphate isomerase like protein, domain 1"/>
    <property type="match status" value="1"/>
</dbReference>
<organism evidence="5 6">
    <name type="scientific">Deinococcus irradiatisoli</name>
    <dbReference type="NCBI Taxonomy" id="2202254"/>
    <lineage>
        <taxon>Bacteria</taxon>
        <taxon>Thermotogati</taxon>
        <taxon>Deinococcota</taxon>
        <taxon>Deinococci</taxon>
        <taxon>Deinococcales</taxon>
        <taxon>Deinococcaceae</taxon>
        <taxon>Deinococcus</taxon>
    </lineage>
</organism>
<dbReference type="Gene3D" id="3.40.50.10920">
    <property type="match status" value="1"/>
</dbReference>
<gene>
    <name evidence="5" type="ORF">DKM44_09650</name>
</gene>
<evidence type="ECO:0000259" key="4">
    <source>
        <dbReference type="Pfam" id="PF18353"/>
    </source>
</evidence>
<dbReference type="Pfam" id="PF18353">
    <property type="entry name" value="PG_isomerase_N"/>
    <property type="match status" value="1"/>
</dbReference>
<sequence length="299" mass="31576">MLMTELLNLPGSYQGPTRALAGPYGVLGVGAGALPAALLEALIERRLTREGTQLVLESPDAAPLARDYAGLSEVSGAAVVRAGVQTPGVSTRDLDFLVPAGVTATYHLAQFAAYASGHAEEAQEAERLLSRLAEKCAPHIEDDNPARELAWTLWSRTPLLLAAPEDAALVQVWQHLLARVGKTLSIAVALEPLYVLSGAFESQHEKGDSKVALILGDETPELTLAREILETRIDEVVAVPFPEGVQGYGGALALWYFGAWVAAYLAERYGVSGEDSPALREVLKALTSGEAVDGGGLEA</sequence>
<dbReference type="Proteomes" id="UP000245368">
    <property type="component" value="Chromosome"/>
</dbReference>
<dbReference type="EMBL" id="CP029494">
    <property type="protein sequence ID" value="AWN23458.1"/>
    <property type="molecule type" value="Genomic_DNA"/>
</dbReference>
<evidence type="ECO:0000313" key="6">
    <source>
        <dbReference type="Proteomes" id="UP000245368"/>
    </source>
</evidence>
<evidence type="ECO:0000259" key="3">
    <source>
        <dbReference type="Pfam" id="PF10432"/>
    </source>
</evidence>
<feature type="domain" description="Bifunctional glucose-6-phosphate/mannose-6-phosphate isomerase C-terminal" evidence="3">
    <location>
        <begin position="143"/>
        <end position="281"/>
    </location>
</feature>
<dbReference type="SUPFAM" id="SSF53697">
    <property type="entry name" value="SIS domain"/>
    <property type="match status" value="1"/>
</dbReference>
<dbReference type="KEGG" id="dez:DKM44_09650"/>
<keyword evidence="6" id="KW-1185">Reference proteome</keyword>
<proteinExistence type="inferred from homology"/>
<evidence type="ECO:0000256" key="1">
    <source>
        <dbReference type="ARBA" id="ARBA00010523"/>
    </source>
</evidence>
<dbReference type="InterPro" id="IPR041001">
    <property type="entry name" value="PG_isomerase_N"/>
</dbReference>
<dbReference type="Pfam" id="PF10432">
    <property type="entry name" value="bact-PGI_C"/>
    <property type="match status" value="1"/>
</dbReference>
<dbReference type="OrthoDB" id="63943at2"/>
<dbReference type="GO" id="GO:0004347">
    <property type="term" value="F:glucose-6-phosphate isomerase activity"/>
    <property type="evidence" value="ECO:0007669"/>
    <property type="project" value="InterPro"/>
</dbReference>
<dbReference type="GO" id="GO:0097367">
    <property type="term" value="F:carbohydrate derivative binding"/>
    <property type="evidence" value="ECO:0007669"/>
    <property type="project" value="InterPro"/>
</dbReference>
<dbReference type="GO" id="GO:1901135">
    <property type="term" value="P:carbohydrate derivative metabolic process"/>
    <property type="evidence" value="ECO:0007669"/>
    <property type="project" value="InterPro"/>
</dbReference>
<name>A0A2Z3JPN8_9DEIO</name>
<dbReference type="GO" id="GO:0005975">
    <property type="term" value="P:carbohydrate metabolic process"/>
    <property type="evidence" value="ECO:0007669"/>
    <property type="project" value="InterPro"/>
</dbReference>
<feature type="domain" description="Phosphoglucose isomerase N-terminal" evidence="4">
    <location>
        <begin position="2"/>
        <end position="117"/>
    </location>
</feature>
<keyword evidence="2 5" id="KW-0413">Isomerase</keyword>
<dbReference type="InterPro" id="IPR046348">
    <property type="entry name" value="SIS_dom_sf"/>
</dbReference>
<dbReference type="AlphaFoldDB" id="A0A2Z3JPN8"/>
<reference evidence="5 6" key="1">
    <citation type="submission" date="2018-05" db="EMBL/GenBank/DDBJ databases">
        <title>Complete Genome Sequence of Deinococcus sp. strain 17bor-2.</title>
        <authorList>
            <person name="Srinivasan S."/>
        </authorList>
    </citation>
    <scope>NUCLEOTIDE SEQUENCE [LARGE SCALE GENOMIC DNA]</scope>
    <source>
        <strain evidence="5 6">17bor-2</strain>
    </source>
</reference>
<evidence type="ECO:0000313" key="5">
    <source>
        <dbReference type="EMBL" id="AWN23458.1"/>
    </source>
</evidence>
<evidence type="ECO:0000256" key="2">
    <source>
        <dbReference type="ARBA" id="ARBA00023235"/>
    </source>
</evidence>
<dbReference type="InterPro" id="IPR019490">
    <property type="entry name" value="Glu6P/Mann6P_isomerase_C"/>
</dbReference>
<accession>A0A2Z3JPN8</accession>
<dbReference type="GO" id="GO:0004476">
    <property type="term" value="F:mannose-6-phosphate isomerase activity"/>
    <property type="evidence" value="ECO:0007669"/>
    <property type="project" value="InterPro"/>
</dbReference>
<protein>
    <submittedName>
        <fullName evidence="5">Phosphosugar isomerase</fullName>
    </submittedName>
</protein>
<comment type="similarity">
    <text evidence="1">Belongs to the PGI/PMI family.</text>
</comment>